<dbReference type="EMBL" id="RBQC01000046">
    <property type="protein sequence ID" value="RMO90891.1"/>
    <property type="molecule type" value="Genomic_DNA"/>
</dbReference>
<dbReference type="PANTHER" id="PTHR33840">
    <property type="match status" value="1"/>
</dbReference>
<dbReference type="AlphaFoldDB" id="A0A3M3Z8R4"/>
<evidence type="ECO:0000313" key="2">
    <source>
        <dbReference type="EMBL" id="RMO90891.1"/>
    </source>
</evidence>
<protein>
    <recommendedName>
        <fullName evidence="1">T6SS Phospholipase effector Tle1-like catalytic domain-containing protein</fullName>
    </recommendedName>
</protein>
<reference evidence="2 3" key="1">
    <citation type="submission" date="2018-08" db="EMBL/GenBank/DDBJ databases">
        <title>Recombination of ecologically and evolutionarily significant loci maintains genetic cohesion in the Pseudomonas syringae species complex.</title>
        <authorList>
            <person name="Dillon M."/>
            <person name="Thakur S."/>
            <person name="Almeida R.N.D."/>
            <person name="Weir B.S."/>
            <person name="Guttman D.S."/>
        </authorList>
    </citation>
    <scope>NUCLEOTIDE SEQUENCE [LARGE SCALE GENOMIC DNA]</scope>
    <source>
        <strain evidence="2 3">ICMP 4092</strain>
    </source>
</reference>
<proteinExistence type="predicted"/>
<feature type="domain" description="T6SS Phospholipase effector Tle1-like catalytic" evidence="1">
    <location>
        <begin position="101"/>
        <end position="329"/>
    </location>
</feature>
<organism evidence="2 3">
    <name type="scientific">Pseudomonas syringae pv. tagetis</name>
    <dbReference type="NCBI Taxonomy" id="129140"/>
    <lineage>
        <taxon>Bacteria</taxon>
        <taxon>Pseudomonadati</taxon>
        <taxon>Pseudomonadota</taxon>
        <taxon>Gammaproteobacteria</taxon>
        <taxon>Pseudomonadales</taxon>
        <taxon>Pseudomonadaceae</taxon>
        <taxon>Pseudomonas</taxon>
    </lineage>
</organism>
<dbReference type="Pfam" id="PF09994">
    <property type="entry name" value="T6SS_Tle1-like_cat"/>
    <property type="match status" value="1"/>
</dbReference>
<evidence type="ECO:0000259" key="1">
    <source>
        <dbReference type="Pfam" id="PF09994"/>
    </source>
</evidence>
<dbReference type="PANTHER" id="PTHR33840:SF1">
    <property type="entry name" value="TLE1 PHOSPHOLIPASE DOMAIN-CONTAINING PROTEIN"/>
    <property type="match status" value="1"/>
</dbReference>
<comment type="caution">
    <text evidence="2">The sequence shown here is derived from an EMBL/GenBank/DDBJ whole genome shotgun (WGS) entry which is preliminary data.</text>
</comment>
<name>A0A3M3Z8R4_9PSED</name>
<evidence type="ECO:0000313" key="3">
    <source>
        <dbReference type="Proteomes" id="UP000268056"/>
    </source>
</evidence>
<sequence length="522" mass="57114">MSKLFKSTYYNVGLSAVCSRTASKDGKVMNDKWNVYPSAALSGAVTRRVTARVGIFFDGTGNNRVNSQIGADCQALIDINAGQHIKECGGRHTQLGSSYNNDLSNIARLVSLYRRQPVAENEGEGLKVYYPLYVSGAGTTSGGRDSVWPGQSFGRGATGVVSKVENAFRKLESVLKGFPQDNPDCVLEALELDVFGFSRGAASARHLVNEILKQSAGMLEPILASRKVKLSENFTWRNGSVRLKVVGLFDTVAAIGSLKDLGNTGDANNRRVNLYLPPGCAEQVLHLVARDESRRNFALNSVKPAWPMEITLPGAHSDIGGGYPPQMEEDVLLTRPRTSLVSRSCSPDTAASWKDSQAELDGMSRDQWIDPLDSRASLQVHLYESGYQACRKTLNGMKPVIAAVRMNRQVFGHLSRVYLNIMHTLACDEGVPFGPVPQSPEFQLPPELERIARKLIAYAQGAPYSLEDQEEQLLRWRYIHQSAHWSAVFGRAGTLGDAVFVHAPQPGGRTLHLNIGQPGYPQ</sequence>
<dbReference type="InterPro" id="IPR018712">
    <property type="entry name" value="Tle1-like_cat"/>
</dbReference>
<dbReference type="Proteomes" id="UP000268056">
    <property type="component" value="Unassembled WGS sequence"/>
</dbReference>
<accession>A0A3M3Z8R4</accession>
<gene>
    <name evidence="2" type="ORF">ALQ32_04478</name>
</gene>